<proteinExistence type="predicted"/>
<dbReference type="EMBL" id="CAJNOH010005442">
    <property type="protein sequence ID" value="CAF1398277.1"/>
    <property type="molecule type" value="Genomic_DNA"/>
</dbReference>
<dbReference type="InterPro" id="IPR038799">
    <property type="entry name" value="LEKR1"/>
</dbReference>
<feature type="compositionally biased region" description="Polar residues" evidence="2">
    <location>
        <begin position="732"/>
        <end position="746"/>
    </location>
</feature>
<keyword evidence="6" id="KW-1185">Reference proteome</keyword>
<evidence type="ECO:0000313" key="6">
    <source>
        <dbReference type="Proteomes" id="UP000663870"/>
    </source>
</evidence>
<protein>
    <submittedName>
        <fullName evidence="3">Uncharacterized protein</fullName>
    </submittedName>
</protein>
<dbReference type="AlphaFoldDB" id="A0A815KW88"/>
<dbReference type="Proteomes" id="UP000663870">
    <property type="component" value="Unassembled WGS sequence"/>
</dbReference>
<name>A0A815KW88_9BILA</name>
<evidence type="ECO:0000256" key="2">
    <source>
        <dbReference type="SAM" id="MobiDB-lite"/>
    </source>
</evidence>
<dbReference type="PANTHER" id="PTHR34251:SF1">
    <property type="entry name" value="LEUCINE, GLUTAMATE AND LYSINE RICH 1"/>
    <property type="match status" value="1"/>
</dbReference>
<keyword evidence="1" id="KW-0175">Coiled coil</keyword>
<feature type="coiled-coil region" evidence="1">
    <location>
        <begin position="360"/>
        <end position="415"/>
    </location>
</feature>
<feature type="coiled-coil region" evidence="1">
    <location>
        <begin position="67"/>
        <end position="115"/>
    </location>
</feature>
<gene>
    <name evidence="4" type="ORF">JXQ802_LOCUS50873</name>
    <name evidence="3" type="ORF">PYM288_LOCUS34687</name>
</gene>
<comment type="caution">
    <text evidence="3">The sequence shown here is derived from an EMBL/GenBank/DDBJ whole genome shotgun (WGS) entry which is preliminary data.</text>
</comment>
<feature type="coiled-coil region" evidence="1">
    <location>
        <begin position="518"/>
        <end position="635"/>
    </location>
</feature>
<evidence type="ECO:0000313" key="4">
    <source>
        <dbReference type="EMBL" id="CAF1623385.1"/>
    </source>
</evidence>
<evidence type="ECO:0000256" key="1">
    <source>
        <dbReference type="SAM" id="Coils"/>
    </source>
</evidence>
<accession>A0A815KW88</accession>
<feature type="region of interest" description="Disordered" evidence="2">
    <location>
        <begin position="667"/>
        <end position="748"/>
    </location>
</feature>
<dbReference type="EMBL" id="CAJNOL010006933">
    <property type="protein sequence ID" value="CAF1623385.1"/>
    <property type="molecule type" value="Genomic_DNA"/>
</dbReference>
<evidence type="ECO:0000313" key="3">
    <source>
        <dbReference type="EMBL" id="CAF1398277.1"/>
    </source>
</evidence>
<organism evidence="3 5">
    <name type="scientific">Rotaria sordida</name>
    <dbReference type="NCBI Taxonomy" id="392033"/>
    <lineage>
        <taxon>Eukaryota</taxon>
        <taxon>Metazoa</taxon>
        <taxon>Spiralia</taxon>
        <taxon>Gnathifera</taxon>
        <taxon>Rotifera</taxon>
        <taxon>Eurotatoria</taxon>
        <taxon>Bdelloidea</taxon>
        <taxon>Philodinida</taxon>
        <taxon>Philodinidae</taxon>
        <taxon>Rotaria</taxon>
    </lineage>
</organism>
<sequence length="759" mass="90838">MQKQDHFERYTPQYPLPVDITNMSRQDTVCQFCGISYLIHNEIKALEAKCQKLEADLVYYTGISSRESALEQTLQNERARISDLESNLAINTHKLNEMTRKLQLVKDQLEQSINTHQETKNSFSKYSSKLRLTHSQIQNIRKEYFILQDFYSNDIQNWKIYLQTVENTLQKEIRLIMDKYTKQINNYQTEIEQYQQQLNETHQSFRDLQVKYHQSQLESNKSHAITQNDLEAARKEIEIQKNELSHLHEQLSQFEQTKIKLQNDLEQTKQNSQQLERQLLDNDQSQKNSDLIIDQYRQQFTNEKELRLKADNELENIRSKFFQLTNDYEQLNIMKQEFETNETNTRRKIDEMNRSRQAVLDRTRDEYEKLLRKYTDLDEVYHELINLREKDTLELKIIRSELERIHNENIELTKQRETFIITHDIQIKKLHDTYSIKLREAEQWPDRLQTELKREREQYQIQIHELEQRLKENFLTELNIEKQKHTGLLRKYEHDSGYSTEQLRHELLSTEKVTIEQRQYYTKQIEQLEKDKINLKKELNTLRDVLKELHEQMNKQESMNNDRMNNLKLKEDLVSKETSLFQAQSTINELQTCLEQTREEMITLQETVHKECTEREQLKDALIDARQQLLAMKKNSVLNGTVSRSLHSPPVAFEELEKRVSEPLSYSQNYHHNKIPSGIQSEPIVRDNSIPNDVADSTARPISSSKNIPHRYKALPPIQQQQQQQQQRQRRNGNITSSNKSEQLLANQRRISRFIKHIK</sequence>
<evidence type="ECO:0000313" key="5">
    <source>
        <dbReference type="Proteomes" id="UP000663854"/>
    </source>
</evidence>
<reference evidence="3" key="1">
    <citation type="submission" date="2021-02" db="EMBL/GenBank/DDBJ databases">
        <authorList>
            <person name="Nowell W R."/>
        </authorList>
    </citation>
    <scope>NUCLEOTIDE SEQUENCE</scope>
</reference>
<dbReference type="Proteomes" id="UP000663854">
    <property type="component" value="Unassembled WGS sequence"/>
</dbReference>
<dbReference type="PANTHER" id="PTHR34251">
    <property type="entry name" value="LEUCINE-, GLUTAMATE- AND LYSINE-RICH PROTEIN 1"/>
    <property type="match status" value="1"/>
</dbReference>
<feature type="coiled-coil region" evidence="1">
    <location>
        <begin position="177"/>
        <end position="285"/>
    </location>
</feature>